<dbReference type="Proteomes" id="UP000007174">
    <property type="component" value="Unassembled WGS sequence"/>
</dbReference>
<feature type="non-terminal residue" evidence="1">
    <location>
        <position position="1"/>
    </location>
</feature>
<dbReference type="AlphaFoldDB" id="H1W035"/>
<dbReference type="EMBL" id="CACQ02008107">
    <property type="protein sequence ID" value="CCF45847.1"/>
    <property type="molecule type" value="Genomic_DNA"/>
</dbReference>
<name>H1W035_COLHI</name>
<sequence>EEPGRRLLGRQLDQTGEVGSRNIFCNKVGCPSSSPCLGNPFAREDIGAVDQGGYRGDDLFRKVGQVCKPGSRLLDQRSQVNQFPWRDFCEKMA</sequence>
<organism evidence="1 2">
    <name type="scientific">Colletotrichum higginsianum (strain IMI 349063)</name>
    <name type="common">Crucifer anthracnose fungus</name>
    <dbReference type="NCBI Taxonomy" id="759273"/>
    <lineage>
        <taxon>Eukaryota</taxon>
        <taxon>Fungi</taxon>
        <taxon>Dikarya</taxon>
        <taxon>Ascomycota</taxon>
        <taxon>Pezizomycotina</taxon>
        <taxon>Sordariomycetes</taxon>
        <taxon>Hypocreomycetidae</taxon>
        <taxon>Glomerellales</taxon>
        <taxon>Glomerellaceae</taxon>
        <taxon>Colletotrichum</taxon>
        <taxon>Colletotrichum destructivum species complex</taxon>
    </lineage>
</organism>
<protein>
    <submittedName>
        <fullName evidence="1">Uncharacterized protein</fullName>
    </submittedName>
</protein>
<accession>H1W035</accession>
<evidence type="ECO:0000313" key="1">
    <source>
        <dbReference type="EMBL" id="CCF45847.1"/>
    </source>
</evidence>
<reference evidence="2" key="1">
    <citation type="journal article" date="2012" name="Nat. Genet.">
        <title>Lifestyle transitions in plant pathogenic Colletotrichum fungi deciphered by genome and transcriptome analyses.</title>
        <authorList>
            <person name="O'Connell R.J."/>
            <person name="Thon M.R."/>
            <person name="Hacquard S."/>
            <person name="Amyotte S.G."/>
            <person name="Kleemann J."/>
            <person name="Torres M.F."/>
            <person name="Damm U."/>
            <person name="Buiate E.A."/>
            <person name="Epstein L."/>
            <person name="Alkan N."/>
            <person name="Altmueller J."/>
            <person name="Alvarado-Balderrama L."/>
            <person name="Bauser C.A."/>
            <person name="Becker C."/>
            <person name="Birren B.W."/>
            <person name="Chen Z."/>
            <person name="Choi J."/>
            <person name="Crouch J.A."/>
            <person name="Duvick J.P."/>
            <person name="Farman M.A."/>
            <person name="Gan P."/>
            <person name="Heiman D."/>
            <person name="Henrissat B."/>
            <person name="Howard R.J."/>
            <person name="Kabbage M."/>
            <person name="Koch C."/>
            <person name="Kracher B."/>
            <person name="Kubo Y."/>
            <person name="Law A.D."/>
            <person name="Lebrun M.-H."/>
            <person name="Lee Y.-H."/>
            <person name="Miyara I."/>
            <person name="Moore N."/>
            <person name="Neumann U."/>
            <person name="Nordstroem K."/>
            <person name="Panaccione D.G."/>
            <person name="Panstruga R."/>
            <person name="Place M."/>
            <person name="Proctor R.H."/>
            <person name="Prusky D."/>
            <person name="Rech G."/>
            <person name="Reinhardt R."/>
            <person name="Rollins J.A."/>
            <person name="Rounsley S."/>
            <person name="Schardl C.L."/>
            <person name="Schwartz D.C."/>
            <person name="Shenoy N."/>
            <person name="Shirasu K."/>
            <person name="Sikhakolli U.R."/>
            <person name="Stueber K."/>
            <person name="Sukno S.A."/>
            <person name="Sweigard J.A."/>
            <person name="Takano Y."/>
            <person name="Takahara H."/>
            <person name="Trail F."/>
            <person name="van der Does H.C."/>
            <person name="Voll L.M."/>
            <person name="Will I."/>
            <person name="Young S."/>
            <person name="Zeng Q."/>
            <person name="Zhang J."/>
            <person name="Zhou S."/>
            <person name="Dickman M.B."/>
            <person name="Schulze-Lefert P."/>
            <person name="Ver Loren van Themaat E."/>
            <person name="Ma L.-J."/>
            <person name="Vaillancourt L.J."/>
        </authorList>
    </citation>
    <scope>NUCLEOTIDE SEQUENCE [LARGE SCALE GENOMIC DNA]</scope>
    <source>
        <strain evidence="2">IMI 349063</strain>
    </source>
</reference>
<proteinExistence type="predicted"/>
<dbReference type="HOGENOM" id="CLU_2405296_0_0_1"/>
<evidence type="ECO:0000313" key="2">
    <source>
        <dbReference type="Proteomes" id="UP000007174"/>
    </source>
</evidence>
<gene>
    <name evidence="1" type="ORF">CH063_14793</name>
</gene>